<feature type="compositionally biased region" description="Basic and acidic residues" evidence="1">
    <location>
        <begin position="96"/>
        <end position="105"/>
    </location>
</feature>
<feature type="region of interest" description="Disordered" evidence="1">
    <location>
        <begin position="54"/>
        <end position="105"/>
    </location>
</feature>
<dbReference type="Proteomes" id="UP000693946">
    <property type="component" value="Linkage Group LG4"/>
</dbReference>
<evidence type="ECO:0000256" key="1">
    <source>
        <dbReference type="SAM" id="MobiDB-lite"/>
    </source>
</evidence>
<feature type="compositionally biased region" description="Polar residues" evidence="1">
    <location>
        <begin position="67"/>
        <end position="93"/>
    </location>
</feature>
<sequence>MRQRILASPSSYPPLLFLLSRRRQPLSSCCGDKTQRLVRPDQCDSYNAVQERGPLQPSVAKRPGTAASLSSSTRAEVTLTKNPDTTIEQQSAHLSHVSEDEQGLK</sequence>
<name>A0AAV6QLF0_SOLSE</name>
<evidence type="ECO:0000313" key="2">
    <source>
        <dbReference type="EMBL" id="KAG7493896.1"/>
    </source>
</evidence>
<evidence type="ECO:0000313" key="3">
    <source>
        <dbReference type="Proteomes" id="UP000693946"/>
    </source>
</evidence>
<protein>
    <submittedName>
        <fullName evidence="2">Uncharacterized protein</fullName>
    </submittedName>
</protein>
<keyword evidence="3" id="KW-1185">Reference proteome</keyword>
<reference evidence="2 3" key="1">
    <citation type="journal article" date="2021" name="Sci. Rep.">
        <title>Chromosome anchoring in Senegalese sole (Solea senegalensis) reveals sex-associated markers and genome rearrangements in flatfish.</title>
        <authorList>
            <person name="Guerrero-Cozar I."/>
            <person name="Gomez-Garrido J."/>
            <person name="Berbel C."/>
            <person name="Martinez-Blanch J.F."/>
            <person name="Alioto T."/>
            <person name="Claros M.G."/>
            <person name="Gagnaire P.A."/>
            <person name="Manchado M."/>
        </authorList>
    </citation>
    <scope>NUCLEOTIDE SEQUENCE [LARGE SCALE GENOMIC DNA]</scope>
    <source>
        <strain evidence="2">Sse05_10M</strain>
    </source>
</reference>
<proteinExistence type="predicted"/>
<comment type="caution">
    <text evidence="2">The sequence shown here is derived from an EMBL/GenBank/DDBJ whole genome shotgun (WGS) entry which is preliminary data.</text>
</comment>
<gene>
    <name evidence="2" type="ORF">JOB18_018373</name>
</gene>
<organism evidence="2 3">
    <name type="scientific">Solea senegalensis</name>
    <name type="common">Senegalese sole</name>
    <dbReference type="NCBI Taxonomy" id="28829"/>
    <lineage>
        <taxon>Eukaryota</taxon>
        <taxon>Metazoa</taxon>
        <taxon>Chordata</taxon>
        <taxon>Craniata</taxon>
        <taxon>Vertebrata</taxon>
        <taxon>Euteleostomi</taxon>
        <taxon>Actinopterygii</taxon>
        <taxon>Neopterygii</taxon>
        <taxon>Teleostei</taxon>
        <taxon>Neoteleostei</taxon>
        <taxon>Acanthomorphata</taxon>
        <taxon>Carangaria</taxon>
        <taxon>Pleuronectiformes</taxon>
        <taxon>Pleuronectoidei</taxon>
        <taxon>Soleidae</taxon>
        <taxon>Solea</taxon>
    </lineage>
</organism>
<dbReference type="AlphaFoldDB" id="A0AAV6QLF0"/>
<dbReference type="EMBL" id="JAGKHQ010000016">
    <property type="protein sequence ID" value="KAG7493896.1"/>
    <property type="molecule type" value="Genomic_DNA"/>
</dbReference>
<accession>A0AAV6QLF0</accession>